<dbReference type="SUPFAM" id="SSF51735">
    <property type="entry name" value="NAD(P)-binding Rossmann-fold domains"/>
    <property type="match status" value="1"/>
</dbReference>
<sequence>MFFQSDRFVPIAPVDVRLHPEGISVILDCLSGEEISKSYSLLKPLGKYILYGMSNLVTGDRKNLLSLAKHVSK</sequence>
<name>A0A504YMW1_FASGI</name>
<evidence type="ECO:0000313" key="3">
    <source>
        <dbReference type="Proteomes" id="UP000316759"/>
    </source>
</evidence>
<proteinExistence type="predicted"/>
<dbReference type="OrthoDB" id="203908at2759"/>
<evidence type="ECO:0000256" key="1">
    <source>
        <dbReference type="ARBA" id="ARBA00023002"/>
    </source>
</evidence>
<keyword evidence="1" id="KW-0560">Oxidoreductase</keyword>
<protein>
    <submittedName>
        <fullName evidence="2">Putative vesicle amine transport protein</fullName>
    </submittedName>
</protein>
<gene>
    <name evidence="2" type="ORF">FGIG_11936</name>
</gene>
<dbReference type="GO" id="GO:0016491">
    <property type="term" value="F:oxidoreductase activity"/>
    <property type="evidence" value="ECO:0007669"/>
    <property type="project" value="UniProtKB-KW"/>
</dbReference>
<organism evidence="2 3">
    <name type="scientific">Fasciola gigantica</name>
    <name type="common">Giant liver fluke</name>
    <dbReference type="NCBI Taxonomy" id="46835"/>
    <lineage>
        <taxon>Eukaryota</taxon>
        <taxon>Metazoa</taxon>
        <taxon>Spiralia</taxon>
        <taxon>Lophotrochozoa</taxon>
        <taxon>Platyhelminthes</taxon>
        <taxon>Trematoda</taxon>
        <taxon>Digenea</taxon>
        <taxon>Plagiorchiida</taxon>
        <taxon>Echinostomata</taxon>
        <taxon>Echinostomatoidea</taxon>
        <taxon>Fasciolidae</taxon>
        <taxon>Fasciola</taxon>
    </lineage>
</organism>
<accession>A0A504YMW1</accession>
<dbReference type="InterPro" id="IPR052100">
    <property type="entry name" value="SV-ATPase_mito-regulator"/>
</dbReference>
<dbReference type="STRING" id="46835.A0A504YMW1"/>
<dbReference type="Proteomes" id="UP000316759">
    <property type="component" value="Unassembled WGS sequence"/>
</dbReference>
<keyword evidence="3" id="KW-1185">Reference proteome</keyword>
<reference evidence="2 3" key="1">
    <citation type="submission" date="2019-04" db="EMBL/GenBank/DDBJ databases">
        <title>Annotation for the trematode Fasciola gigantica.</title>
        <authorList>
            <person name="Choi Y.-J."/>
        </authorList>
    </citation>
    <scope>NUCLEOTIDE SEQUENCE [LARGE SCALE GENOMIC DNA]</scope>
    <source>
        <strain evidence="2">Uganda_cow_1</strain>
    </source>
</reference>
<dbReference type="PANTHER" id="PTHR44054:SF2">
    <property type="entry name" value="SYNAPTIC VESICLE MEMBRANE PROTEIN VAT-1 HOMOLOG-LIKE"/>
    <property type="match status" value="1"/>
</dbReference>
<evidence type="ECO:0000313" key="2">
    <source>
        <dbReference type="EMBL" id="TPP61626.1"/>
    </source>
</evidence>
<comment type="caution">
    <text evidence="2">The sequence shown here is derived from an EMBL/GenBank/DDBJ whole genome shotgun (WGS) entry which is preliminary data.</text>
</comment>
<dbReference type="PANTHER" id="PTHR44054">
    <property type="entry name" value="SYNAPTIC VESICLE MEMBRANE PROTEIN VAT-1 HOMOLOG-LIKE"/>
    <property type="match status" value="1"/>
</dbReference>
<dbReference type="InterPro" id="IPR036291">
    <property type="entry name" value="NAD(P)-bd_dom_sf"/>
</dbReference>
<dbReference type="AlphaFoldDB" id="A0A504YMW1"/>
<dbReference type="EMBL" id="SUNJ01007932">
    <property type="protein sequence ID" value="TPP61626.1"/>
    <property type="molecule type" value="Genomic_DNA"/>
</dbReference>
<dbReference type="Gene3D" id="3.40.50.720">
    <property type="entry name" value="NAD(P)-binding Rossmann-like Domain"/>
    <property type="match status" value="1"/>
</dbReference>